<name>A0A3M7QUZ1_BRAPC</name>
<dbReference type="AlphaFoldDB" id="A0A3M7QUZ1"/>
<comment type="caution">
    <text evidence="1">The sequence shown here is derived from an EMBL/GenBank/DDBJ whole genome shotgun (WGS) entry which is preliminary data.</text>
</comment>
<organism evidence="1 2">
    <name type="scientific">Brachionus plicatilis</name>
    <name type="common">Marine rotifer</name>
    <name type="synonym">Brachionus muelleri</name>
    <dbReference type="NCBI Taxonomy" id="10195"/>
    <lineage>
        <taxon>Eukaryota</taxon>
        <taxon>Metazoa</taxon>
        <taxon>Spiralia</taxon>
        <taxon>Gnathifera</taxon>
        <taxon>Rotifera</taxon>
        <taxon>Eurotatoria</taxon>
        <taxon>Monogononta</taxon>
        <taxon>Pseudotrocha</taxon>
        <taxon>Ploima</taxon>
        <taxon>Brachionidae</taxon>
        <taxon>Brachionus</taxon>
    </lineage>
</organism>
<keyword evidence="2" id="KW-1185">Reference proteome</keyword>
<sequence>MLIKITLRRFICLNKRNKQTLLSFDYLTQILAEDFLEELLFLATALLFLAALGVSPGNLI</sequence>
<reference evidence="1 2" key="1">
    <citation type="journal article" date="2018" name="Sci. Rep.">
        <title>Genomic signatures of local adaptation to the degree of environmental predictability in rotifers.</title>
        <authorList>
            <person name="Franch-Gras L."/>
            <person name="Hahn C."/>
            <person name="Garcia-Roger E.M."/>
            <person name="Carmona M.J."/>
            <person name="Serra M."/>
            <person name="Gomez A."/>
        </authorList>
    </citation>
    <scope>NUCLEOTIDE SEQUENCE [LARGE SCALE GENOMIC DNA]</scope>
    <source>
        <strain evidence="1">HYR1</strain>
    </source>
</reference>
<gene>
    <name evidence="1" type="ORF">BpHYR1_048492</name>
</gene>
<protein>
    <submittedName>
        <fullName evidence="1">Uncharacterized protein</fullName>
    </submittedName>
</protein>
<accession>A0A3M7QUZ1</accession>
<proteinExistence type="predicted"/>
<evidence type="ECO:0000313" key="1">
    <source>
        <dbReference type="EMBL" id="RNA14934.1"/>
    </source>
</evidence>
<evidence type="ECO:0000313" key="2">
    <source>
        <dbReference type="Proteomes" id="UP000276133"/>
    </source>
</evidence>
<dbReference type="Proteomes" id="UP000276133">
    <property type="component" value="Unassembled WGS sequence"/>
</dbReference>
<dbReference type="EMBL" id="REGN01005087">
    <property type="protein sequence ID" value="RNA14934.1"/>
    <property type="molecule type" value="Genomic_DNA"/>
</dbReference>